<organism evidence="1">
    <name type="scientific">freshwater metagenome</name>
    <dbReference type="NCBI Taxonomy" id="449393"/>
    <lineage>
        <taxon>unclassified sequences</taxon>
        <taxon>metagenomes</taxon>
        <taxon>ecological metagenomes</taxon>
    </lineage>
</organism>
<protein>
    <submittedName>
        <fullName evidence="1">Unannotated protein</fullName>
    </submittedName>
</protein>
<sequence length="74" mass="8086">MIDAVRDAVWIMDADGPIAGVCRLTAEGLYAGDLLERDFTACAPDGTWVMDFTYCRTWDGIAYSAALNRELPPA</sequence>
<proteinExistence type="predicted"/>
<gene>
    <name evidence="1" type="ORF">UFOPK3772_03613</name>
</gene>
<evidence type="ECO:0000313" key="1">
    <source>
        <dbReference type="EMBL" id="CAB4974380.1"/>
    </source>
</evidence>
<reference evidence="1" key="1">
    <citation type="submission" date="2020-05" db="EMBL/GenBank/DDBJ databases">
        <authorList>
            <person name="Chiriac C."/>
            <person name="Salcher M."/>
            <person name="Ghai R."/>
            <person name="Kavagutti S V."/>
        </authorList>
    </citation>
    <scope>NUCLEOTIDE SEQUENCE</scope>
</reference>
<accession>A0A6J7LZW3</accession>
<name>A0A6J7LZW3_9ZZZZ</name>
<dbReference type="AlphaFoldDB" id="A0A6J7LZW3"/>
<dbReference type="EMBL" id="CAFBNE010000244">
    <property type="protein sequence ID" value="CAB4974380.1"/>
    <property type="molecule type" value="Genomic_DNA"/>
</dbReference>